<reference evidence="2" key="1">
    <citation type="submission" date="2020-05" db="EMBL/GenBank/DDBJ databases">
        <authorList>
            <person name="Chiriac C."/>
            <person name="Salcher M."/>
            <person name="Ghai R."/>
            <person name="Kavagutti S V."/>
        </authorList>
    </citation>
    <scope>NUCLEOTIDE SEQUENCE</scope>
</reference>
<feature type="domain" description="Dienelactone hydrolase" evidence="1">
    <location>
        <begin position="22"/>
        <end position="230"/>
    </location>
</feature>
<dbReference type="InterPro" id="IPR029058">
    <property type="entry name" value="AB_hydrolase_fold"/>
</dbReference>
<dbReference type="PANTHER" id="PTHR46623">
    <property type="entry name" value="CARBOXYMETHYLENEBUTENOLIDASE-RELATED"/>
    <property type="match status" value="1"/>
</dbReference>
<dbReference type="PANTHER" id="PTHR46623:SF6">
    <property type="entry name" value="ALPHA_BETA-HYDROLASES SUPERFAMILY PROTEIN"/>
    <property type="match status" value="1"/>
</dbReference>
<evidence type="ECO:0000259" key="1">
    <source>
        <dbReference type="Pfam" id="PF01738"/>
    </source>
</evidence>
<accession>A0A6J7ECG4</accession>
<dbReference type="AlphaFoldDB" id="A0A6J7ECG4"/>
<proteinExistence type="predicted"/>
<name>A0A6J7ECG4_9ZZZZ</name>
<dbReference type="Pfam" id="PF01738">
    <property type="entry name" value="DLH"/>
    <property type="match status" value="1"/>
</dbReference>
<dbReference type="EMBL" id="CAFBLN010000078">
    <property type="protein sequence ID" value="CAB4878219.1"/>
    <property type="molecule type" value="Genomic_DNA"/>
</dbReference>
<dbReference type="InterPro" id="IPR002925">
    <property type="entry name" value="Dienelactn_hydro"/>
</dbReference>
<dbReference type="SUPFAM" id="SSF53474">
    <property type="entry name" value="alpha/beta-Hydrolases"/>
    <property type="match status" value="1"/>
</dbReference>
<evidence type="ECO:0000313" key="2">
    <source>
        <dbReference type="EMBL" id="CAB4878219.1"/>
    </source>
</evidence>
<gene>
    <name evidence="2" type="ORF">UFOPK3381_01198</name>
</gene>
<sequence length="232" mass="24580">MTIRQTLPSGLPINVAGESATPRAIIVLQEAFGVNDHIREVTDRFAAAGYLAIAPELFHRDGSPEIAYDDFAAALTHMGNFTRAGLEGDVRDTVEYLGTLGIEGPSIGIVGYCMGGTVATFVDTLGIVGAAVSFYGGGVTSGRFGLPSLVELAPEIKAPWLGLFGGLDKGIPMDQVDELEEAMADTEPVTEVVVYEEADHGFHCDDRSNVFNAEAAADAAARALEFFSEHLR</sequence>
<organism evidence="2">
    <name type="scientific">freshwater metagenome</name>
    <dbReference type="NCBI Taxonomy" id="449393"/>
    <lineage>
        <taxon>unclassified sequences</taxon>
        <taxon>metagenomes</taxon>
        <taxon>ecological metagenomes</taxon>
    </lineage>
</organism>
<dbReference type="Gene3D" id="3.40.50.1820">
    <property type="entry name" value="alpha/beta hydrolase"/>
    <property type="match status" value="1"/>
</dbReference>
<dbReference type="GO" id="GO:0016787">
    <property type="term" value="F:hydrolase activity"/>
    <property type="evidence" value="ECO:0007669"/>
    <property type="project" value="InterPro"/>
</dbReference>
<dbReference type="InterPro" id="IPR051049">
    <property type="entry name" value="Dienelactone_hydrolase-like"/>
</dbReference>
<protein>
    <submittedName>
        <fullName evidence="2">Unannotated protein</fullName>
    </submittedName>
</protein>